<dbReference type="Pfam" id="PF08409">
    <property type="entry name" value="TMTC_DUF1736"/>
    <property type="match status" value="1"/>
</dbReference>
<proteinExistence type="inferred from homology"/>
<organism evidence="16 17">
    <name type="scientific">Aureococcus anophagefferens</name>
    <name type="common">Harmful bloom alga</name>
    <dbReference type="NCBI Taxonomy" id="44056"/>
    <lineage>
        <taxon>Eukaryota</taxon>
        <taxon>Sar</taxon>
        <taxon>Stramenopiles</taxon>
        <taxon>Ochrophyta</taxon>
        <taxon>Pelagophyceae</taxon>
        <taxon>Pelagomonadales</taxon>
        <taxon>Pelagomonadaceae</taxon>
        <taxon>Aureococcus</taxon>
    </lineage>
</organism>
<evidence type="ECO:0000313" key="17">
    <source>
        <dbReference type="Proteomes" id="UP001363151"/>
    </source>
</evidence>
<evidence type="ECO:0000256" key="7">
    <source>
        <dbReference type="ARBA" id="ARBA00022692"/>
    </source>
</evidence>
<keyword evidence="8" id="KW-0677">Repeat</keyword>
<evidence type="ECO:0000256" key="13">
    <source>
        <dbReference type="PROSITE-ProRule" id="PRU00339"/>
    </source>
</evidence>
<feature type="transmembrane region" description="Helical" evidence="14">
    <location>
        <begin position="133"/>
        <end position="150"/>
    </location>
</feature>
<dbReference type="EMBL" id="JBBJCI010000446">
    <property type="protein sequence ID" value="KAK7230211.1"/>
    <property type="molecule type" value="Genomic_DNA"/>
</dbReference>
<evidence type="ECO:0000256" key="8">
    <source>
        <dbReference type="ARBA" id="ARBA00022737"/>
    </source>
</evidence>
<comment type="subcellular location">
    <subcellularLocation>
        <location evidence="2">Endoplasmic reticulum</location>
    </subcellularLocation>
    <subcellularLocation>
        <location evidence="1">Membrane</location>
        <topology evidence="1">Multi-pass membrane protein</topology>
    </subcellularLocation>
</comment>
<dbReference type="PROSITE" id="PS50005">
    <property type="entry name" value="TPR"/>
    <property type="match status" value="1"/>
</dbReference>
<dbReference type="InterPro" id="IPR019734">
    <property type="entry name" value="TPR_rpt"/>
</dbReference>
<evidence type="ECO:0000256" key="6">
    <source>
        <dbReference type="ARBA" id="ARBA00022679"/>
    </source>
</evidence>
<comment type="pathway">
    <text evidence="3">Protein modification; protein glycosylation.</text>
</comment>
<comment type="caution">
    <text evidence="16">The sequence shown here is derived from an EMBL/GenBank/DDBJ whole genome shotgun (WGS) entry which is preliminary data.</text>
</comment>
<evidence type="ECO:0000256" key="3">
    <source>
        <dbReference type="ARBA" id="ARBA00004922"/>
    </source>
</evidence>
<feature type="repeat" description="TPR" evidence="13">
    <location>
        <begin position="683"/>
        <end position="716"/>
    </location>
</feature>
<feature type="transmembrane region" description="Helical" evidence="14">
    <location>
        <begin position="234"/>
        <end position="254"/>
    </location>
</feature>
<feature type="transmembrane region" description="Helical" evidence="14">
    <location>
        <begin position="348"/>
        <end position="367"/>
    </location>
</feature>
<evidence type="ECO:0000256" key="1">
    <source>
        <dbReference type="ARBA" id="ARBA00004141"/>
    </source>
</evidence>
<keyword evidence="11 14" id="KW-1133">Transmembrane helix</keyword>
<reference evidence="16 17" key="1">
    <citation type="submission" date="2024-03" db="EMBL/GenBank/DDBJ databases">
        <title>Aureococcus anophagefferens CCMP1851 and Kratosvirus quantuckense: Draft genome of a second virus-susceptible host strain in the model system.</title>
        <authorList>
            <person name="Chase E."/>
            <person name="Truchon A.R."/>
            <person name="Schepens W."/>
            <person name="Wilhelm S.W."/>
        </authorList>
    </citation>
    <scope>NUCLEOTIDE SEQUENCE [LARGE SCALE GENOMIC DNA]</scope>
    <source>
        <strain evidence="16 17">CCMP1851</strain>
    </source>
</reference>
<feature type="non-terminal residue" evidence="16">
    <location>
        <position position="789"/>
    </location>
</feature>
<dbReference type="EC" id="2.4.1.109" evidence="5"/>
<dbReference type="Gene3D" id="1.25.40.10">
    <property type="entry name" value="Tetratricopeptide repeat domain"/>
    <property type="match status" value="2"/>
</dbReference>
<keyword evidence="7 14" id="KW-0812">Transmembrane</keyword>
<sequence length="789" mass="84469">MKPVKAGDDAVATTMNLAKRFPSLTVFGLALALHSNCVGNGVVWDDRAAVTYNKDVDASNAPYGNLWIHDYWGQPMSAVDSHKSWRPLATLTFRWNHAVHGFRPFGFHAANVVVHALSCVFFLGVARQALRDELGALLAAVAFVAHPIHSEAVASIVGRADVLGGCLCLGAVRAYGARWGKFGFFYVVVAFALGVLAALAKEVLEFVDALCGRPGLSPAPDLRRCGQRLRDVGVLARLGASVFAVLGLLWLHALRHGEALLYEWSVLENSVAANLRGDLKATLLSYLYLHGRYALKLVAPLWLCYDYGFPCVGHVEAFGDARNLLAAGLYAGLAALAVLGVRRRSRAILLAGALGYVPFLPAGHLLLPVGTMLGERLLYLPSAGFCLAFAAAARAVLVDGAKRGPGDAAAGWRSLAEAVVPGRRAVAAAQRAALAAAAVLLGACARSSSRNLAWRSERALFEASLDVCPSSLKVLNNLALVLLNSDDDESRRLQDLPRAAVLLDGALGAHRDFPSALFNRGLVHHLEGRKMSAIQDFSDGLGKERGEDPRVETYLGQEFWLLMRTLDKTSGPGLDDLRGGLLQLAAQHLEKGDARLPLTHWARASAAAPKSVAFEVGDHAAVETNALLALDLSRQVTDAGEPHKSVKEGATYNILGLSRRALGDDGGAFEAFEAGLVAEPESFELLSNAASLLADHGDHGRARDFFDRAVALEPESAEVMNNFGFFLERKGDLEDALAYYLRAQELLLPASHPQIDTNVRNIRARIANGGKLVEEPLAPAAQHWAPDVA</sequence>
<keyword evidence="9 13" id="KW-0802">TPR repeat</keyword>
<feature type="transmembrane region" description="Helical" evidence="14">
    <location>
        <begin position="323"/>
        <end position="341"/>
    </location>
</feature>
<feature type="transmembrane region" description="Helical" evidence="14">
    <location>
        <begin position="105"/>
        <end position="126"/>
    </location>
</feature>
<dbReference type="InterPro" id="IPR052346">
    <property type="entry name" value="O-mannosyl-transferase_TMTC"/>
</dbReference>
<evidence type="ECO:0000256" key="2">
    <source>
        <dbReference type="ARBA" id="ARBA00004240"/>
    </source>
</evidence>
<evidence type="ECO:0000256" key="14">
    <source>
        <dbReference type="SAM" id="Phobius"/>
    </source>
</evidence>
<evidence type="ECO:0000256" key="12">
    <source>
        <dbReference type="ARBA" id="ARBA00023136"/>
    </source>
</evidence>
<protein>
    <recommendedName>
        <fullName evidence="5">dolichyl-phosphate-mannose--protein mannosyltransferase</fullName>
        <ecNumber evidence="5">2.4.1.109</ecNumber>
    </recommendedName>
</protein>
<accession>A0ABR1FG37</accession>
<dbReference type="SMART" id="SM00028">
    <property type="entry name" value="TPR"/>
    <property type="match status" value="4"/>
</dbReference>
<dbReference type="Proteomes" id="UP001363151">
    <property type="component" value="Unassembled WGS sequence"/>
</dbReference>
<dbReference type="Pfam" id="PF13432">
    <property type="entry name" value="TPR_16"/>
    <property type="match status" value="2"/>
</dbReference>
<dbReference type="PANTHER" id="PTHR44227:SF3">
    <property type="entry name" value="PROTEIN O-MANNOSYL-TRANSFERASE TMTC4"/>
    <property type="match status" value="1"/>
</dbReference>
<evidence type="ECO:0000259" key="15">
    <source>
        <dbReference type="Pfam" id="PF08409"/>
    </source>
</evidence>
<feature type="transmembrane region" description="Helical" evidence="14">
    <location>
        <begin position="182"/>
        <end position="200"/>
    </location>
</feature>
<gene>
    <name evidence="16" type="primary">TMTC1</name>
    <name evidence="16" type="ORF">SO694_00213017</name>
</gene>
<keyword evidence="17" id="KW-1185">Reference proteome</keyword>
<evidence type="ECO:0000256" key="5">
    <source>
        <dbReference type="ARBA" id="ARBA00012839"/>
    </source>
</evidence>
<comment type="similarity">
    <text evidence="4">Belongs to the TMTC family.</text>
</comment>
<keyword evidence="6" id="KW-0808">Transferase</keyword>
<evidence type="ECO:0000256" key="4">
    <source>
        <dbReference type="ARBA" id="ARBA00007882"/>
    </source>
</evidence>
<evidence type="ECO:0000256" key="10">
    <source>
        <dbReference type="ARBA" id="ARBA00022824"/>
    </source>
</evidence>
<dbReference type="PANTHER" id="PTHR44227">
    <property type="match status" value="1"/>
</dbReference>
<keyword evidence="10" id="KW-0256">Endoplasmic reticulum</keyword>
<evidence type="ECO:0000256" key="9">
    <source>
        <dbReference type="ARBA" id="ARBA00022803"/>
    </source>
</evidence>
<feature type="domain" description="DUF1736" evidence="15">
    <location>
        <begin position="283"/>
        <end position="333"/>
    </location>
</feature>
<dbReference type="InterPro" id="IPR013618">
    <property type="entry name" value="TMTC_DUF1736"/>
</dbReference>
<dbReference type="SUPFAM" id="SSF48452">
    <property type="entry name" value="TPR-like"/>
    <property type="match status" value="1"/>
</dbReference>
<name>A0ABR1FG37_AURAN</name>
<evidence type="ECO:0000313" key="16">
    <source>
        <dbReference type="EMBL" id="KAK7230211.1"/>
    </source>
</evidence>
<evidence type="ECO:0000256" key="11">
    <source>
        <dbReference type="ARBA" id="ARBA00022989"/>
    </source>
</evidence>
<dbReference type="InterPro" id="IPR011990">
    <property type="entry name" value="TPR-like_helical_dom_sf"/>
</dbReference>
<keyword evidence="12 14" id="KW-0472">Membrane</keyword>